<proteinExistence type="predicted"/>
<gene>
    <name evidence="2" type="ORF">GLIP_3898</name>
</gene>
<protein>
    <recommendedName>
        <fullName evidence="4">Transmembrane protein</fullName>
    </recommendedName>
</protein>
<dbReference type="eggNOG" id="ENOG5033ZXS">
    <property type="taxonomic scope" value="Bacteria"/>
</dbReference>
<feature type="transmembrane region" description="Helical" evidence="1">
    <location>
        <begin position="210"/>
        <end position="228"/>
    </location>
</feature>
<evidence type="ECO:0000313" key="2">
    <source>
        <dbReference type="EMBL" id="GAC16509.1"/>
    </source>
</evidence>
<feature type="transmembrane region" description="Helical" evidence="1">
    <location>
        <begin position="99"/>
        <end position="122"/>
    </location>
</feature>
<accession>K6X7B9</accession>
<dbReference type="Proteomes" id="UP000006334">
    <property type="component" value="Unassembled WGS sequence"/>
</dbReference>
<dbReference type="RefSeq" id="WP_008846311.1">
    <property type="nucleotide sequence ID" value="NZ_BAEN01000076.1"/>
</dbReference>
<comment type="caution">
    <text evidence="2">The sequence shown here is derived from an EMBL/GenBank/DDBJ whole genome shotgun (WGS) entry which is preliminary data.</text>
</comment>
<sequence>MNTATLLMNQKTTSSQSILWLKHGLSLCLKAPFKIFFLLLATIIIEGLFQLLPAPIGVITSKLVMVMLIASLWPVLDQISKHRTFTFKSLRLYTGWSKLPLLSLFMLLPTVAQVLTAIGLLGSSGIDLLLYAQMVDVTPVQLSIIFASATPVSILLMFVPAYLLLDNKNVQTAIGNGVRLVLRAWKPLTVVFAINLLAIIAVPFTFLLSALLLGPLLLCINYVAFIDLTQNQ</sequence>
<keyword evidence="3" id="KW-1185">Reference proteome</keyword>
<feature type="transmembrane region" description="Helical" evidence="1">
    <location>
        <begin position="185"/>
        <end position="204"/>
    </location>
</feature>
<keyword evidence="1" id="KW-0472">Membrane</keyword>
<feature type="transmembrane region" description="Helical" evidence="1">
    <location>
        <begin position="35"/>
        <end position="52"/>
    </location>
</feature>
<feature type="transmembrane region" description="Helical" evidence="1">
    <location>
        <begin position="142"/>
        <end position="165"/>
    </location>
</feature>
<evidence type="ECO:0000256" key="1">
    <source>
        <dbReference type="SAM" id="Phobius"/>
    </source>
</evidence>
<dbReference type="AlphaFoldDB" id="K6X7B9"/>
<keyword evidence="1" id="KW-1133">Transmembrane helix</keyword>
<evidence type="ECO:0008006" key="4">
    <source>
        <dbReference type="Google" id="ProtNLM"/>
    </source>
</evidence>
<dbReference type="EMBL" id="BAEN01000076">
    <property type="protein sequence ID" value="GAC16509.1"/>
    <property type="molecule type" value="Genomic_DNA"/>
</dbReference>
<keyword evidence="1" id="KW-0812">Transmembrane</keyword>
<name>K6X7B9_9ALTE</name>
<reference evidence="2 3" key="1">
    <citation type="journal article" date="2017" name="Antonie Van Leeuwenhoek">
        <title>Rhizobium rhizosphaerae sp. nov., a novel species isolated from rice rhizosphere.</title>
        <authorList>
            <person name="Zhao J.J."/>
            <person name="Zhang J."/>
            <person name="Zhang R.J."/>
            <person name="Zhang C.W."/>
            <person name="Yin H.Q."/>
            <person name="Zhang X.X."/>
        </authorList>
    </citation>
    <scope>NUCLEOTIDE SEQUENCE [LARGE SCALE GENOMIC DNA]</scope>
    <source>
        <strain evidence="2 3">E3</strain>
    </source>
</reference>
<organism evidence="2 3">
    <name type="scientific">Aliiglaciecola lipolytica E3</name>
    <dbReference type="NCBI Taxonomy" id="1127673"/>
    <lineage>
        <taxon>Bacteria</taxon>
        <taxon>Pseudomonadati</taxon>
        <taxon>Pseudomonadota</taxon>
        <taxon>Gammaproteobacteria</taxon>
        <taxon>Alteromonadales</taxon>
        <taxon>Alteromonadaceae</taxon>
        <taxon>Aliiglaciecola</taxon>
    </lineage>
</organism>
<feature type="transmembrane region" description="Helical" evidence="1">
    <location>
        <begin position="58"/>
        <end position="79"/>
    </location>
</feature>
<dbReference type="OrthoDB" id="6328956at2"/>
<evidence type="ECO:0000313" key="3">
    <source>
        <dbReference type="Proteomes" id="UP000006334"/>
    </source>
</evidence>
<dbReference type="STRING" id="1127673.GLIP_3898"/>